<organism evidence="1 2">
    <name type="scientific">Mycoplana azooxidifex</name>
    <dbReference type="NCBI Taxonomy" id="1636188"/>
    <lineage>
        <taxon>Bacteria</taxon>
        <taxon>Pseudomonadati</taxon>
        <taxon>Pseudomonadota</taxon>
        <taxon>Alphaproteobacteria</taxon>
        <taxon>Hyphomicrobiales</taxon>
        <taxon>Rhizobiaceae</taxon>
        <taxon>Mycoplana</taxon>
    </lineage>
</organism>
<proteinExistence type="predicted"/>
<gene>
    <name evidence="1" type="ORF">GGQ64_004918</name>
</gene>
<comment type="caution">
    <text evidence="1">The sequence shown here is derived from an EMBL/GenBank/DDBJ whole genome shotgun (WGS) entry which is preliminary data.</text>
</comment>
<evidence type="ECO:0000313" key="1">
    <source>
        <dbReference type="EMBL" id="MBB3979674.1"/>
    </source>
</evidence>
<name>A0A7W6DBV8_9HYPH</name>
<dbReference type="EMBL" id="JACIEE010000012">
    <property type="protein sequence ID" value="MBB3979674.1"/>
    <property type="molecule type" value="Genomic_DNA"/>
</dbReference>
<protein>
    <submittedName>
        <fullName evidence="1">Uncharacterized protein</fullName>
    </submittedName>
</protein>
<reference evidence="1 2" key="1">
    <citation type="submission" date="2020-08" db="EMBL/GenBank/DDBJ databases">
        <title>Genomic Encyclopedia of Type Strains, Phase IV (KMG-IV): sequencing the most valuable type-strain genomes for metagenomic binning, comparative biology and taxonomic classification.</title>
        <authorList>
            <person name="Goeker M."/>
        </authorList>
    </citation>
    <scope>NUCLEOTIDE SEQUENCE [LARGE SCALE GENOMIC DNA]</scope>
    <source>
        <strain evidence="1 2">DSM 100211</strain>
    </source>
</reference>
<dbReference type="Proteomes" id="UP000574761">
    <property type="component" value="Unassembled WGS sequence"/>
</dbReference>
<dbReference type="AlphaFoldDB" id="A0A7W6DBV8"/>
<evidence type="ECO:0000313" key="2">
    <source>
        <dbReference type="Proteomes" id="UP000574761"/>
    </source>
</evidence>
<sequence length="242" mass="27758">MGIKHLQFTPDHQLGHFTLAEAYGWPGTDHAAVTQHGDAVSERLHLIKAMGNVKNRHAVIAQHPYNVEKRRNFIIGQNRRRLVQDDDFSIVQKRACNLHELALGERQFRDTIARARRRANPCKKLCGTAVHRAVVDHQTATYLTPQKQVFRDRKVRSEQNFLVYEYDAGFFRLDRVSKLDRLAVHEQPAFRRRDVTGQQLHQRRLAGAVFTDDGVNLSRADIKRNIRQDSDLAIGFAQAIGP</sequence>
<accession>A0A7W6DBV8</accession>
<keyword evidence="2" id="KW-1185">Reference proteome</keyword>
<dbReference type="AntiFam" id="ANF00095">
    <property type="entry name" value="Shadow ORF (opposite ABC transporters)"/>
</dbReference>